<accession>A0A0A8YXR8</accession>
<organism evidence="1">
    <name type="scientific">Arundo donax</name>
    <name type="common">Giant reed</name>
    <name type="synonym">Donax arundinaceus</name>
    <dbReference type="NCBI Taxonomy" id="35708"/>
    <lineage>
        <taxon>Eukaryota</taxon>
        <taxon>Viridiplantae</taxon>
        <taxon>Streptophyta</taxon>
        <taxon>Embryophyta</taxon>
        <taxon>Tracheophyta</taxon>
        <taxon>Spermatophyta</taxon>
        <taxon>Magnoliopsida</taxon>
        <taxon>Liliopsida</taxon>
        <taxon>Poales</taxon>
        <taxon>Poaceae</taxon>
        <taxon>PACMAD clade</taxon>
        <taxon>Arundinoideae</taxon>
        <taxon>Arundineae</taxon>
        <taxon>Arundo</taxon>
    </lineage>
</organism>
<proteinExistence type="predicted"/>
<evidence type="ECO:0000313" key="1">
    <source>
        <dbReference type="EMBL" id="JAD30193.1"/>
    </source>
</evidence>
<reference evidence="1" key="1">
    <citation type="submission" date="2014-09" db="EMBL/GenBank/DDBJ databases">
        <authorList>
            <person name="Magalhaes I.L.F."/>
            <person name="Oliveira U."/>
            <person name="Santos F.R."/>
            <person name="Vidigal T.H.D.A."/>
            <person name="Brescovit A.D."/>
            <person name="Santos A.J."/>
        </authorList>
    </citation>
    <scope>NUCLEOTIDE SEQUENCE</scope>
    <source>
        <tissue evidence="1">Shoot tissue taken approximately 20 cm above the soil surface</tissue>
    </source>
</reference>
<protein>
    <submittedName>
        <fullName evidence="1">Uncharacterized protein</fullName>
    </submittedName>
</protein>
<dbReference type="EMBL" id="GBRH01267702">
    <property type="protein sequence ID" value="JAD30193.1"/>
    <property type="molecule type" value="Transcribed_RNA"/>
</dbReference>
<dbReference type="AlphaFoldDB" id="A0A0A8YXR8"/>
<sequence length="17" mass="1944">MQSAGLWLLLTGKRITR</sequence>
<name>A0A0A8YXR8_ARUDO</name>
<reference evidence="1" key="2">
    <citation type="journal article" date="2015" name="Data Brief">
        <title>Shoot transcriptome of the giant reed, Arundo donax.</title>
        <authorList>
            <person name="Barrero R.A."/>
            <person name="Guerrero F.D."/>
            <person name="Moolhuijzen P."/>
            <person name="Goolsby J.A."/>
            <person name="Tidwell J."/>
            <person name="Bellgard S.E."/>
            <person name="Bellgard M.I."/>
        </authorList>
    </citation>
    <scope>NUCLEOTIDE SEQUENCE</scope>
    <source>
        <tissue evidence="1">Shoot tissue taken approximately 20 cm above the soil surface</tissue>
    </source>
</reference>